<dbReference type="Pfam" id="PF00281">
    <property type="entry name" value="Ribosomal_L5"/>
    <property type="match status" value="1"/>
</dbReference>
<evidence type="ECO:0000313" key="8">
    <source>
        <dbReference type="EMBL" id="AFP84373.1"/>
    </source>
</evidence>
<dbReference type="HOGENOM" id="CLU_061015_2_1_6"/>
<feature type="domain" description="Large ribosomal subunit protein uL5 N-terminal" evidence="6">
    <location>
        <begin position="21"/>
        <end position="71"/>
    </location>
</feature>
<dbReference type="InterPro" id="IPR022803">
    <property type="entry name" value="Ribosomal_uL5_dom_sf"/>
</dbReference>
<dbReference type="KEGG" id="crv:A357_0174"/>
<dbReference type="PANTHER" id="PTHR11994">
    <property type="entry name" value="60S RIBOSOMAL PROTEIN L11-RELATED"/>
    <property type="match status" value="1"/>
</dbReference>
<evidence type="ECO:0000256" key="4">
    <source>
        <dbReference type="ARBA" id="ARBA00035461"/>
    </source>
</evidence>
<feature type="domain" description="Large ribosomal subunit protein uL5 C-terminal" evidence="7">
    <location>
        <begin position="78"/>
        <end position="149"/>
    </location>
</feature>
<keyword evidence="3 5" id="KW-0687">Ribonucleoprotein</keyword>
<dbReference type="Gene3D" id="3.30.1440.10">
    <property type="match status" value="1"/>
</dbReference>
<proteinExistence type="inferred from homology"/>
<keyword evidence="2 5" id="KW-0689">Ribosomal protein</keyword>
<evidence type="ECO:0000256" key="1">
    <source>
        <dbReference type="ARBA" id="ARBA00008553"/>
    </source>
</evidence>
<dbReference type="InterPro" id="IPR031309">
    <property type="entry name" value="Ribosomal_uL5_C"/>
</dbReference>
<name>J3YQX7_CARRU</name>
<protein>
    <recommendedName>
        <fullName evidence="4">50S ribosomal protein L5</fullName>
    </recommendedName>
</protein>
<dbReference type="STRING" id="1202540.A357_0174"/>
<dbReference type="InterPro" id="IPR002132">
    <property type="entry name" value="Ribosomal_uL5"/>
</dbReference>
<dbReference type="GO" id="GO:0006412">
    <property type="term" value="P:translation"/>
    <property type="evidence" value="ECO:0007669"/>
    <property type="project" value="InterPro"/>
</dbReference>
<evidence type="ECO:0000259" key="6">
    <source>
        <dbReference type="Pfam" id="PF00281"/>
    </source>
</evidence>
<dbReference type="Proteomes" id="UP000003935">
    <property type="component" value="Chromosome"/>
</dbReference>
<dbReference type="GO" id="GO:0005840">
    <property type="term" value="C:ribosome"/>
    <property type="evidence" value="ECO:0007669"/>
    <property type="project" value="UniProtKB-KW"/>
</dbReference>
<organism evidence="8 9">
    <name type="scientific">Candidatus Carsonella ruddii PC isolate NHV</name>
    <dbReference type="NCBI Taxonomy" id="1202540"/>
    <lineage>
        <taxon>Bacteria</taxon>
        <taxon>Pseudomonadati</taxon>
        <taxon>Pseudomonadota</taxon>
        <taxon>Gammaproteobacteria</taxon>
        <taxon>Oceanospirillales</taxon>
        <taxon>Halomonadaceae</taxon>
        <taxon>Zymobacter group</taxon>
        <taxon>Candidatus Carsonella</taxon>
    </lineage>
</organism>
<dbReference type="GO" id="GO:0003735">
    <property type="term" value="F:structural constituent of ribosome"/>
    <property type="evidence" value="ECO:0007669"/>
    <property type="project" value="InterPro"/>
</dbReference>
<gene>
    <name evidence="8" type="primary">rplE</name>
    <name evidence="8" type="ORF">A357_0174</name>
</gene>
<dbReference type="GO" id="GO:1990904">
    <property type="term" value="C:ribonucleoprotein complex"/>
    <property type="evidence" value="ECO:0007669"/>
    <property type="project" value="UniProtKB-KW"/>
</dbReference>
<evidence type="ECO:0000256" key="3">
    <source>
        <dbReference type="ARBA" id="ARBA00023274"/>
    </source>
</evidence>
<evidence type="ECO:0000259" key="7">
    <source>
        <dbReference type="Pfam" id="PF00673"/>
    </source>
</evidence>
<evidence type="ECO:0000256" key="2">
    <source>
        <dbReference type="ARBA" id="ARBA00022980"/>
    </source>
</evidence>
<accession>J3YQX7</accession>
<reference evidence="8 9" key="1">
    <citation type="journal article" date="2012" name="Mol. Biol. Evol.">
        <title>Genome reduction and co-evolution between the primary and secondary bacterial symbionts of psyllids.</title>
        <authorList>
            <person name="Sloan D.B."/>
            <person name="Moran N.A."/>
        </authorList>
    </citation>
    <scope>NUCLEOTIDE SEQUENCE [LARGE SCALE GENOMIC DNA]</scope>
    <source>
        <strain evidence="8 9">PC</strain>
    </source>
</reference>
<sequence length="166" mass="19832">MKKYYLKLIKNFSKIKNIYNPNIEKIIIRTGIVKYNNDKNYIKYVFNSLNFITGQKPILVKIKKPISNFKSKKGDLASINVTLRRKIMWNFYYKLVNIVIPRIREFNGFKLKSLDRFGNFHFGINDCNVFPDFLPEKKFGINISIVLKNLKKDYLNFYKIINFPIE</sequence>
<dbReference type="OrthoDB" id="9806626at2"/>
<comment type="similarity">
    <text evidence="1 5">Belongs to the universal ribosomal protein uL5 family.</text>
</comment>
<dbReference type="SUPFAM" id="SSF55282">
    <property type="entry name" value="RL5-like"/>
    <property type="match status" value="1"/>
</dbReference>
<evidence type="ECO:0000313" key="9">
    <source>
        <dbReference type="Proteomes" id="UP000003935"/>
    </source>
</evidence>
<dbReference type="PATRIC" id="fig|1202540.3.peg.144"/>
<evidence type="ECO:0000256" key="5">
    <source>
        <dbReference type="RuleBase" id="RU003930"/>
    </source>
</evidence>
<dbReference type="PIRSF" id="PIRSF002161">
    <property type="entry name" value="Ribosomal_L5"/>
    <property type="match status" value="1"/>
</dbReference>
<dbReference type="Pfam" id="PF00673">
    <property type="entry name" value="Ribosomal_L5_C"/>
    <property type="match status" value="1"/>
</dbReference>
<dbReference type="AlphaFoldDB" id="J3YQX7"/>
<dbReference type="RefSeq" id="WP_014887672.1">
    <property type="nucleotide sequence ID" value="NC_018418.1"/>
</dbReference>
<dbReference type="EMBL" id="CP003545">
    <property type="protein sequence ID" value="AFP84373.1"/>
    <property type="molecule type" value="Genomic_DNA"/>
</dbReference>
<dbReference type="InterPro" id="IPR031310">
    <property type="entry name" value="Ribosomal_uL5_N"/>
</dbReference>